<dbReference type="InterPro" id="IPR000835">
    <property type="entry name" value="HTH_MarR-typ"/>
</dbReference>
<evidence type="ECO:0000259" key="1">
    <source>
        <dbReference type="SMART" id="SM00347"/>
    </source>
</evidence>
<dbReference type="SUPFAM" id="SSF46785">
    <property type="entry name" value="Winged helix' DNA-binding domain"/>
    <property type="match status" value="1"/>
</dbReference>
<dbReference type="STRING" id="391625.PPSIR1_28821"/>
<dbReference type="Proteomes" id="UP000005801">
    <property type="component" value="Unassembled WGS sequence"/>
</dbReference>
<evidence type="ECO:0000313" key="2">
    <source>
        <dbReference type="EMBL" id="EDM75709.1"/>
    </source>
</evidence>
<dbReference type="GO" id="GO:0003700">
    <property type="term" value="F:DNA-binding transcription factor activity"/>
    <property type="evidence" value="ECO:0007669"/>
    <property type="project" value="InterPro"/>
</dbReference>
<comment type="caution">
    <text evidence="2">The sequence shown here is derived from an EMBL/GenBank/DDBJ whole genome shotgun (WGS) entry which is preliminary data.</text>
</comment>
<name>A6GEK1_9BACT</name>
<proteinExistence type="predicted"/>
<keyword evidence="3" id="KW-1185">Reference proteome</keyword>
<dbReference type="InterPro" id="IPR036390">
    <property type="entry name" value="WH_DNA-bd_sf"/>
</dbReference>
<sequence length="172" mass="18673">MAPRRKTKADEAEVEFVAAVEAVKAQSLAQRLFKCARLLDEQAVARLPTTPGAPRIRPAHTKLYPHIDHGGTRLTELARRMGISKQAVGQLVDDLEAMGALERVPDPEDGRAKLICFSRSPGVSILDGFAVLRDFETELAEAIGAARAARLHRDLGVLLAELEAREAASTDE</sequence>
<gene>
    <name evidence="2" type="ORF">PPSIR1_28821</name>
</gene>
<dbReference type="GO" id="GO:0006950">
    <property type="term" value="P:response to stress"/>
    <property type="evidence" value="ECO:0007669"/>
    <property type="project" value="TreeGrafter"/>
</dbReference>
<dbReference type="SMART" id="SM00347">
    <property type="entry name" value="HTH_MARR"/>
    <property type="match status" value="1"/>
</dbReference>
<dbReference type="OrthoDB" id="5456373at2"/>
<organism evidence="2 3">
    <name type="scientific">Plesiocystis pacifica SIR-1</name>
    <dbReference type="NCBI Taxonomy" id="391625"/>
    <lineage>
        <taxon>Bacteria</taxon>
        <taxon>Pseudomonadati</taxon>
        <taxon>Myxococcota</taxon>
        <taxon>Polyangia</taxon>
        <taxon>Nannocystales</taxon>
        <taxon>Nannocystaceae</taxon>
        <taxon>Plesiocystis</taxon>
    </lineage>
</organism>
<dbReference type="Pfam" id="PF12802">
    <property type="entry name" value="MarR_2"/>
    <property type="match status" value="1"/>
</dbReference>
<dbReference type="AlphaFoldDB" id="A6GEK1"/>
<dbReference type="PANTHER" id="PTHR33164">
    <property type="entry name" value="TRANSCRIPTIONAL REGULATOR, MARR FAMILY"/>
    <property type="match status" value="1"/>
</dbReference>
<dbReference type="Gene3D" id="1.10.10.10">
    <property type="entry name" value="Winged helix-like DNA-binding domain superfamily/Winged helix DNA-binding domain"/>
    <property type="match status" value="1"/>
</dbReference>
<dbReference type="InterPro" id="IPR036388">
    <property type="entry name" value="WH-like_DNA-bd_sf"/>
</dbReference>
<dbReference type="eggNOG" id="COG1846">
    <property type="taxonomic scope" value="Bacteria"/>
</dbReference>
<evidence type="ECO:0000313" key="3">
    <source>
        <dbReference type="Proteomes" id="UP000005801"/>
    </source>
</evidence>
<feature type="domain" description="HTH marR-type" evidence="1">
    <location>
        <begin position="42"/>
        <end position="148"/>
    </location>
</feature>
<dbReference type="RefSeq" id="WP_006975141.1">
    <property type="nucleotide sequence ID" value="NZ_ABCS01000083.1"/>
</dbReference>
<dbReference type="PANTHER" id="PTHR33164:SF57">
    <property type="entry name" value="MARR-FAMILY TRANSCRIPTIONAL REGULATOR"/>
    <property type="match status" value="1"/>
</dbReference>
<dbReference type="InterPro" id="IPR039422">
    <property type="entry name" value="MarR/SlyA-like"/>
</dbReference>
<protein>
    <submittedName>
        <fullName evidence="2">Transcriptional regulatory protein</fullName>
    </submittedName>
</protein>
<accession>A6GEK1</accession>
<reference evidence="2 3" key="1">
    <citation type="submission" date="2007-06" db="EMBL/GenBank/DDBJ databases">
        <authorList>
            <person name="Shimkets L."/>
            <person name="Ferriera S."/>
            <person name="Johnson J."/>
            <person name="Kravitz S."/>
            <person name="Beeson K."/>
            <person name="Sutton G."/>
            <person name="Rogers Y.-H."/>
            <person name="Friedman R."/>
            <person name="Frazier M."/>
            <person name="Venter J.C."/>
        </authorList>
    </citation>
    <scope>NUCLEOTIDE SEQUENCE [LARGE SCALE GENOMIC DNA]</scope>
    <source>
        <strain evidence="2 3">SIR-1</strain>
    </source>
</reference>
<dbReference type="EMBL" id="ABCS01000083">
    <property type="protein sequence ID" value="EDM75709.1"/>
    <property type="molecule type" value="Genomic_DNA"/>
</dbReference>